<dbReference type="Gene3D" id="3.90.25.10">
    <property type="entry name" value="UDP-galactose 4-epimerase, domain 1"/>
    <property type="match status" value="1"/>
</dbReference>
<dbReference type="Pfam" id="PF01370">
    <property type="entry name" value="Epimerase"/>
    <property type="match status" value="1"/>
</dbReference>
<evidence type="ECO:0000313" key="7">
    <source>
        <dbReference type="EMBL" id="PZQ96956.1"/>
    </source>
</evidence>
<comment type="caution">
    <text evidence="7">The sequence shown here is derived from an EMBL/GenBank/DDBJ whole genome shotgun (WGS) entry which is preliminary data.</text>
</comment>
<dbReference type="InterPro" id="IPR036291">
    <property type="entry name" value="NAD(P)-bd_dom_sf"/>
</dbReference>
<dbReference type="InterPro" id="IPR001509">
    <property type="entry name" value="Epimerase_deHydtase"/>
</dbReference>
<evidence type="ECO:0000256" key="5">
    <source>
        <dbReference type="ARBA" id="ARBA00033067"/>
    </source>
</evidence>
<evidence type="ECO:0000259" key="6">
    <source>
        <dbReference type="Pfam" id="PF01370"/>
    </source>
</evidence>
<dbReference type="PANTHER" id="PTHR43725:SF53">
    <property type="entry name" value="UDP-ARABINOSE 4-EPIMERASE 1"/>
    <property type="match status" value="1"/>
</dbReference>
<name>A0A2W5S4I8_CERSP</name>
<evidence type="ECO:0000256" key="4">
    <source>
        <dbReference type="ARBA" id="ARBA00031367"/>
    </source>
</evidence>
<evidence type="ECO:0000313" key="8">
    <source>
        <dbReference type="Proteomes" id="UP000248975"/>
    </source>
</evidence>
<proteinExistence type="inferred from homology"/>
<comment type="pathway">
    <text evidence="1">Carbohydrate metabolism; galactose metabolism.</text>
</comment>
<dbReference type="AlphaFoldDB" id="A0A2W5S4I8"/>
<sequence length="304" mass="32820">MKTLVLGGNGFIGSYVVDALIAQGHSVSVFDRQPERFRPPRADVDYRFGDFSDRMALIDALAGTEVVLHLVSSTFPGTADLDPKTDVQNNLVGTINLLDSMVSLGIRRIMFLSSGGTVYGIPESLPIAETHPLRPINSYGIVKVSIEHYLEMYRRTRGISPVIVRASNPYGPRQAHTGVQGVISTFLRRVLTDAPIEVWGDGSVVRDYIHVGDLAELCALAAVGGTEGAYNAGSGKGTSINEIIRLVGEVTGAKIEAAYKPGRAIDVPKSVLDVTRAAADFDWRSATALPEGMAETWRWLQATH</sequence>
<dbReference type="SUPFAM" id="SSF51735">
    <property type="entry name" value="NAD(P)-binding Rossmann-fold domains"/>
    <property type="match status" value="1"/>
</dbReference>
<dbReference type="Proteomes" id="UP000248975">
    <property type="component" value="Unassembled WGS sequence"/>
</dbReference>
<gene>
    <name evidence="7" type="ORF">DI533_15495</name>
</gene>
<dbReference type="PANTHER" id="PTHR43725">
    <property type="entry name" value="UDP-GLUCOSE 4-EPIMERASE"/>
    <property type="match status" value="1"/>
</dbReference>
<evidence type="ECO:0000256" key="2">
    <source>
        <dbReference type="ARBA" id="ARBA00007637"/>
    </source>
</evidence>
<dbReference type="CDD" id="cd05264">
    <property type="entry name" value="UDP_G4E_5_SDR_e"/>
    <property type="match status" value="1"/>
</dbReference>
<accession>A0A2W5S4I8</accession>
<organism evidence="7 8">
    <name type="scientific">Cereibacter sphaeroides</name>
    <name type="common">Rhodobacter sphaeroides</name>
    <dbReference type="NCBI Taxonomy" id="1063"/>
    <lineage>
        <taxon>Bacteria</taxon>
        <taxon>Pseudomonadati</taxon>
        <taxon>Pseudomonadota</taxon>
        <taxon>Alphaproteobacteria</taxon>
        <taxon>Rhodobacterales</taxon>
        <taxon>Paracoccaceae</taxon>
        <taxon>Cereibacter</taxon>
    </lineage>
</organism>
<comment type="similarity">
    <text evidence="2">Belongs to the NAD(P)-dependent epimerase/dehydratase family.</text>
</comment>
<reference evidence="7 8" key="1">
    <citation type="submission" date="2017-08" db="EMBL/GenBank/DDBJ databases">
        <title>Infants hospitalized years apart are colonized by the same room-sourced microbial strains.</title>
        <authorList>
            <person name="Brooks B."/>
            <person name="Olm M.R."/>
            <person name="Firek B.A."/>
            <person name="Baker R."/>
            <person name="Thomas B.C."/>
            <person name="Morowitz M.J."/>
            <person name="Banfield J.F."/>
        </authorList>
    </citation>
    <scope>NUCLEOTIDE SEQUENCE [LARGE SCALE GENOMIC DNA]</scope>
    <source>
        <strain evidence="7">S2_003_000_R2_11</strain>
    </source>
</reference>
<dbReference type="EMBL" id="QFQS01000003">
    <property type="protein sequence ID" value="PZQ96956.1"/>
    <property type="molecule type" value="Genomic_DNA"/>
</dbReference>
<feature type="domain" description="NAD-dependent epimerase/dehydratase" evidence="6">
    <location>
        <begin position="4"/>
        <end position="233"/>
    </location>
</feature>
<protein>
    <recommendedName>
        <fullName evidence="3">UDP-glucose 4-epimerase</fullName>
    </recommendedName>
    <alternativeName>
        <fullName evidence="5">Galactowaldenase</fullName>
    </alternativeName>
    <alternativeName>
        <fullName evidence="4">UDP-galactose 4-epimerase</fullName>
    </alternativeName>
</protein>
<evidence type="ECO:0000256" key="1">
    <source>
        <dbReference type="ARBA" id="ARBA00004947"/>
    </source>
</evidence>
<evidence type="ECO:0000256" key="3">
    <source>
        <dbReference type="ARBA" id="ARBA00018569"/>
    </source>
</evidence>
<dbReference type="Gene3D" id="3.40.50.720">
    <property type="entry name" value="NAD(P)-binding Rossmann-like Domain"/>
    <property type="match status" value="1"/>
</dbReference>